<dbReference type="InterPro" id="IPR012495">
    <property type="entry name" value="TadE-like_dom"/>
</dbReference>
<dbReference type="AlphaFoldDB" id="C5BXZ1"/>
<evidence type="ECO:0000259" key="2">
    <source>
        <dbReference type="Pfam" id="PF07811"/>
    </source>
</evidence>
<keyword evidence="4" id="KW-1185">Reference proteome</keyword>
<feature type="transmembrane region" description="Helical" evidence="1">
    <location>
        <begin position="21"/>
        <end position="44"/>
    </location>
</feature>
<gene>
    <name evidence="3" type="ordered locus">Bcav_0623</name>
</gene>
<dbReference type="HOGENOM" id="CLU_116311_4_1_11"/>
<evidence type="ECO:0000256" key="1">
    <source>
        <dbReference type="SAM" id="Phobius"/>
    </source>
</evidence>
<dbReference type="STRING" id="471853.Bcav_0623"/>
<feature type="domain" description="TadE-like" evidence="2">
    <location>
        <begin position="16"/>
        <end position="58"/>
    </location>
</feature>
<keyword evidence="1" id="KW-0472">Membrane</keyword>
<accession>C5BXZ1</accession>
<evidence type="ECO:0000313" key="4">
    <source>
        <dbReference type="Proteomes" id="UP000007962"/>
    </source>
</evidence>
<dbReference type="EMBL" id="CP001618">
    <property type="protein sequence ID" value="ACQ78885.1"/>
    <property type="molecule type" value="Genomic_DNA"/>
</dbReference>
<reference evidence="3 4" key="1">
    <citation type="journal article" date="2009" name="Stand. Genomic Sci.">
        <title>Complete genome sequence of Beutenbergia cavernae type strain (HKI 0122).</title>
        <authorList>
            <person name="Land M."/>
            <person name="Pukall R."/>
            <person name="Abt B."/>
            <person name="Goker M."/>
            <person name="Rohde M."/>
            <person name="Glavina Del Rio T."/>
            <person name="Tice H."/>
            <person name="Copeland A."/>
            <person name="Cheng J.F."/>
            <person name="Lucas S."/>
            <person name="Chen F."/>
            <person name="Nolan M."/>
            <person name="Bruce D."/>
            <person name="Goodwin L."/>
            <person name="Pitluck S."/>
            <person name="Ivanova N."/>
            <person name="Mavromatis K."/>
            <person name="Ovchinnikova G."/>
            <person name="Pati A."/>
            <person name="Chen A."/>
            <person name="Palaniappan K."/>
            <person name="Hauser L."/>
            <person name="Chang Y.J."/>
            <person name="Jefferies C.C."/>
            <person name="Saunders E."/>
            <person name="Brettin T."/>
            <person name="Detter J.C."/>
            <person name="Han C."/>
            <person name="Chain P."/>
            <person name="Bristow J."/>
            <person name="Eisen J.A."/>
            <person name="Markowitz V."/>
            <person name="Hugenholtz P."/>
            <person name="Kyrpides N.C."/>
            <person name="Klenk H.P."/>
            <person name="Lapidus A."/>
        </authorList>
    </citation>
    <scope>NUCLEOTIDE SEQUENCE [LARGE SCALE GENOMIC DNA]</scope>
    <source>
        <strain evidence="4">ATCC BAA-8 / DSM 12333 / NBRC 16432</strain>
    </source>
</reference>
<dbReference type="InterPro" id="IPR049790">
    <property type="entry name" value="Rv3655c/TadE"/>
</dbReference>
<proteinExistence type="predicted"/>
<name>C5BXZ1_BEUC1</name>
<dbReference type="Proteomes" id="UP000007962">
    <property type="component" value="Chromosome"/>
</dbReference>
<dbReference type="NCBIfam" id="NF041390">
    <property type="entry name" value="TadE_Rv3655c"/>
    <property type="match status" value="1"/>
</dbReference>
<protein>
    <submittedName>
        <fullName evidence="3">Putative TadE-like family protein</fullName>
    </submittedName>
</protein>
<dbReference type="KEGG" id="bcv:Bcav_0623"/>
<dbReference type="RefSeq" id="WP_012725665.1">
    <property type="nucleotide sequence ID" value="NC_012669.1"/>
</dbReference>
<keyword evidence="1" id="KW-0812">Transmembrane</keyword>
<sequence length="125" mass="12843">MSESSPRRERGDEERGSVTAELAVALPALVVILVAVLLAASAGLTQVRCQDAARAAARAAAIGDDDARVRAVALELGGPSAGVTVARDGEWVVVTVEREVTTGVPSWSVTVSATARAWIEPGEPP</sequence>
<organism evidence="3 4">
    <name type="scientific">Beutenbergia cavernae (strain ATCC BAA-8 / DSM 12333 / CCUG 43141 / JCM 11478 / NBRC 16432 / NCIMB 13614 / HKI 0122)</name>
    <dbReference type="NCBI Taxonomy" id="471853"/>
    <lineage>
        <taxon>Bacteria</taxon>
        <taxon>Bacillati</taxon>
        <taxon>Actinomycetota</taxon>
        <taxon>Actinomycetes</taxon>
        <taxon>Micrococcales</taxon>
        <taxon>Beutenbergiaceae</taxon>
        <taxon>Beutenbergia</taxon>
    </lineage>
</organism>
<keyword evidence="1" id="KW-1133">Transmembrane helix</keyword>
<dbReference type="Pfam" id="PF07811">
    <property type="entry name" value="TadE"/>
    <property type="match status" value="1"/>
</dbReference>
<evidence type="ECO:0000313" key="3">
    <source>
        <dbReference type="EMBL" id="ACQ78885.1"/>
    </source>
</evidence>